<comment type="similarity">
    <text evidence="1">Belongs to the universal ribosomal protein uL24 family.</text>
</comment>
<dbReference type="InterPro" id="IPR008991">
    <property type="entry name" value="Translation_prot_SH3-like_sf"/>
</dbReference>
<organism evidence="3 4">
    <name type="scientific">Arxiozyma heterogenica</name>
    <dbReference type="NCBI Taxonomy" id="278026"/>
    <lineage>
        <taxon>Eukaryota</taxon>
        <taxon>Fungi</taxon>
        <taxon>Dikarya</taxon>
        <taxon>Ascomycota</taxon>
        <taxon>Saccharomycotina</taxon>
        <taxon>Saccharomycetes</taxon>
        <taxon>Saccharomycetales</taxon>
        <taxon>Saccharomycetaceae</taxon>
        <taxon>Arxiozyma</taxon>
    </lineage>
</organism>
<dbReference type="GO" id="GO:0006412">
    <property type="term" value="P:translation"/>
    <property type="evidence" value="ECO:0007669"/>
    <property type="project" value="InterPro"/>
</dbReference>
<sequence length="296" mass="34251">MSFNYRHISKAGTRILDRVNNPVDKYAKSKEAQRLQSLPEFMRPDLPIVDEAKRFKTEQDWKFLPGDRVVIVNGEHKGNICVIKGRDEHTNGYLLDENGPSKQVVVPKEYWQEGQTSHVVDIPKAMRQCDLRLVADVEDESDPSKLKTVAIQNIVFKGKYYDEDYKKVLPYRCVFGQTDLVIPWPRPEPIEDGSLATAPEVTREQTFWVDSVVRNSIPNNAFLTIRNPKSKYRRGKITANDLKYLVKPKMPMTESEKVALSMKDQLMNVERPKLTEEDKILISERVKNFLESQQKK</sequence>
<dbReference type="GO" id="GO:0003735">
    <property type="term" value="F:structural constituent of ribosome"/>
    <property type="evidence" value="ECO:0007669"/>
    <property type="project" value="InterPro"/>
</dbReference>
<comment type="caution">
    <text evidence="3">The sequence shown here is derived from an EMBL/GenBank/DDBJ whole genome shotgun (WGS) entry which is preliminary data.</text>
</comment>
<dbReference type="InterPro" id="IPR003256">
    <property type="entry name" value="Ribosomal_uL24"/>
</dbReference>
<proteinExistence type="inferred from homology"/>
<dbReference type="PANTHER" id="PTHR12903">
    <property type="entry name" value="MITOCHONDRIAL RIBOSOMAL PROTEIN L24"/>
    <property type="match status" value="1"/>
</dbReference>
<name>A0AAN7WHF7_9SACH</name>
<dbReference type="SMART" id="SM00739">
    <property type="entry name" value="KOW"/>
    <property type="match status" value="1"/>
</dbReference>
<evidence type="ECO:0000313" key="4">
    <source>
        <dbReference type="Proteomes" id="UP001306508"/>
    </source>
</evidence>
<evidence type="ECO:0000259" key="2">
    <source>
        <dbReference type="SMART" id="SM00739"/>
    </source>
</evidence>
<dbReference type="InterPro" id="IPR005824">
    <property type="entry name" value="KOW"/>
</dbReference>
<keyword evidence="4" id="KW-1185">Reference proteome</keyword>
<evidence type="ECO:0000256" key="1">
    <source>
        <dbReference type="ARBA" id="ARBA00010618"/>
    </source>
</evidence>
<feature type="domain" description="KOW" evidence="2">
    <location>
        <begin position="62"/>
        <end position="89"/>
    </location>
</feature>
<dbReference type="EMBL" id="JAWIZZ010000043">
    <property type="protein sequence ID" value="KAK5780293.1"/>
    <property type="molecule type" value="Genomic_DNA"/>
</dbReference>
<dbReference type="Pfam" id="PF22682">
    <property type="entry name" value="Ribosomal_uL24m-like"/>
    <property type="match status" value="1"/>
</dbReference>
<dbReference type="SUPFAM" id="SSF50104">
    <property type="entry name" value="Translation proteins SH3-like domain"/>
    <property type="match status" value="1"/>
</dbReference>
<dbReference type="Proteomes" id="UP001306508">
    <property type="component" value="Unassembled WGS sequence"/>
</dbReference>
<dbReference type="AlphaFoldDB" id="A0AAN7WHF7"/>
<evidence type="ECO:0000313" key="3">
    <source>
        <dbReference type="EMBL" id="KAK5780293.1"/>
    </source>
</evidence>
<dbReference type="GO" id="GO:0005840">
    <property type="term" value="C:ribosome"/>
    <property type="evidence" value="ECO:0007669"/>
    <property type="project" value="InterPro"/>
</dbReference>
<gene>
    <name evidence="3" type="ORF">RI543_002332</name>
</gene>
<protein>
    <recommendedName>
        <fullName evidence="2">KOW domain-containing protein</fullName>
    </recommendedName>
</protein>
<accession>A0AAN7WHF7</accession>
<reference evidence="4" key="1">
    <citation type="submission" date="2023-07" db="EMBL/GenBank/DDBJ databases">
        <title>A draft genome of Kazachstania heterogenica Y-27499.</title>
        <authorList>
            <person name="Donic C."/>
            <person name="Kralova J.S."/>
            <person name="Fidel L."/>
            <person name="Ben-Dor S."/>
            <person name="Jung S."/>
        </authorList>
    </citation>
    <scope>NUCLEOTIDE SEQUENCE [LARGE SCALE GENOMIC DNA]</scope>
    <source>
        <strain evidence="4">Y27499</strain>
    </source>
</reference>